<feature type="compositionally biased region" description="Pro residues" evidence="1">
    <location>
        <begin position="30"/>
        <end position="40"/>
    </location>
</feature>
<evidence type="ECO:0000256" key="1">
    <source>
        <dbReference type="SAM" id="MobiDB-lite"/>
    </source>
</evidence>
<proteinExistence type="predicted"/>
<feature type="compositionally biased region" description="Basic and acidic residues" evidence="1">
    <location>
        <begin position="358"/>
        <end position="371"/>
    </location>
</feature>
<feature type="compositionally biased region" description="Basic and acidic residues" evidence="1">
    <location>
        <begin position="91"/>
        <end position="100"/>
    </location>
</feature>
<feature type="compositionally biased region" description="Acidic residues" evidence="1">
    <location>
        <begin position="252"/>
        <end position="264"/>
    </location>
</feature>
<evidence type="ECO:0000313" key="3">
    <source>
        <dbReference type="Proteomes" id="UP000574317"/>
    </source>
</evidence>
<feature type="compositionally biased region" description="Basic and acidic residues" evidence="1">
    <location>
        <begin position="327"/>
        <end position="338"/>
    </location>
</feature>
<comment type="caution">
    <text evidence="2">The sequence shown here is derived from an EMBL/GenBank/DDBJ whole genome shotgun (WGS) entry which is preliminary data.</text>
</comment>
<protein>
    <submittedName>
        <fullName evidence="2">Uncharacterized protein</fullName>
    </submittedName>
</protein>
<feature type="region of interest" description="Disordered" evidence="1">
    <location>
        <begin position="225"/>
        <end position="383"/>
    </location>
</feature>
<dbReference type="Proteomes" id="UP000574317">
    <property type="component" value="Unassembled WGS sequence"/>
</dbReference>
<sequence length="383" mass="42601">MGRKLPWKTSSTPSGPETERKTPVKSESPLPTPSRAPRPSTPSASRKKPRRERVIEAEGIPNSTFSSKPQINRQYNADATRSPSTSPPPEPPKERFMKPGLDHDDRYRIVEDEFVNMAHQFTLHIHTSEYNRLKNLAKHQNADTIREIERPVVGAPTLLTKHRQEDVRRTVKQRKLLGTNSNEKKDSPYVGSSLQGLMESPRKEHKWISATGLADTAATRASAGFHSQKISPLRLNQGSSSIPAKKRHIPLGDDDETDDGDDLDLATPSRITATKAARTAHTSSPAMPRSTPRTAFSTPRSLKSAMNTTSRPGSSVKRPTTAPGGSEARKISKSRDAQEDIDDDDPFGINKRRVQRQKSREQFRKTEEKTASKPSLDDIPSFL</sequence>
<organism evidence="2 3">
    <name type="scientific">Fusarium napiforme</name>
    <dbReference type="NCBI Taxonomy" id="42672"/>
    <lineage>
        <taxon>Eukaryota</taxon>
        <taxon>Fungi</taxon>
        <taxon>Dikarya</taxon>
        <taxon>Ascomycota</taxon>
        <taxon>Pezizomycotina</taxon>
        <taxon>Sordariomycetes</taxon>
        <taxon>Hypocreomycetidae</taxon>
        <taxon>Hypocreales</taxon>
        <taxon>Nectriaceae</taxon>
        <taxon>Fusarium</taxon>
        <taxon>Fusarium fujikuroi species complex</taxon>
    </lineage>
</organism>
<name>A0A8H5JS98_9HYPO</name>
<feature type="region of interest" description="Disordered" evidence="1">
    <location>
        <begin position="1"/>
        <end position="100"/>
    </location>
</feature>
<reference evidence="2 3" key="1">
    <citation type="submission" date="2020-05" db="EMBL/GenBank/DDBJ databases">
        <title>Identification and distribution of gene clusters putatively required for synthesis of sphingolipid metabolism inhibitors in phylogenetically diverse species of the filamentous fungus Fusarium.</title>
        <authorList>
            <person name="Kim H.-S."/>
            <person name="Busman M."/>
            <person name="Brown D.W."/>
            <person name="Divon H."/>
            <person name="Uhlig S."/>
            <person name="Proctor R.H."/>
        </authorList>
    </citation>
    <scope>NUCLEOTIDE SEQUENCE [LARGE SCALE GENOMIC DNA]</scope>
    <source>
        <strain evidence="2 3">NRRL 25196</strain>
    </source>
</reference>
<gene>
    <name evidence="2" type="ORF">FNAPI_4748</name>
</gene>
<accession>A0A8H5JS98</accession>
<dbReference type="EMBL" id="JAAOAO010000175">
    <property type="protein sequence ID" value="KAF5559443.1"/>
    <property type="molecule type" value="Genomic_DNA"/>
</dbReference>
<feature type="compositionally biased region" description="Polar residues" evidence="1">
    <location>
        <begin position="228"/>
        <end position="242"/>
    </location>
</feature>
<keyword evidence="3" id="KW-1185">Reference proteome</keyword>
<feature type="compositionally biased region" description="Polar residues" evidence="1">
    <location>
        <begin position="61"/>
        <end position="81"/>
    </location>
</feature>
<evidence type="ECO:0000313" key="2">
    <source>
        <dbReference type="EMBL" id="KAF5559443.1"/>
    </source>
</evidence>
<feature type="region of interest" description="Disordered" evidence="1">
    <location>
        <begin position="173"/>
        <end position="203"/>
    </location>
</feature>
<feature type="compositionally biased region" description="Polar residues" evidence="1">
    <location>
        <begin position="280"/>
        <end position="313"/>
    </location>
</feature>
<dbReference type="AlphaFoldDB" id="A0A8H5JS98"/>